<dbReference type="OrthoDB" id="1733656at2759"/>
<dbReference type="Proteomes" id="UP000256328">
    <property type="component" value="Unassembled WGS sequence"/>
</dbReference>
<dbReference type="EMBL" id="PDLN01000009">
    <property type="protein sequence ID" value="RDW75561.1"/>
    <property type="molecule type" value="Genomic_DNA"/>
</dbReference>
<keyword evidence="2" id="KW-1133">Transmembrane helix</keyword>
<evidence type="ECO:0000256" key="3">
    <source>
        <dbReference type="SAM" id="SignalP"/>
    </source>
</evidence>
<organism evidence="4 5">
    <name type="scientific">Coleophoma crateriformis</name>
    <dbReference type="NCBI Taxonomy" id="565419"/>
    <lineage>
        <taxon>Eukaryota</taxon>
        <taxon>Fungi</taxon>
        <taxon>Dikarya</taxon>
        <taxon>Ascomycota</taxon>
        <taxon>Pezizomycotina</taxon>
        <taxon>Leotiomycetes</taxon>
        <taxon>Helotiales</taxon>
        <taxon>Dermateaceae</taxon>
        <taxon>Coleophoma</taxon>
    </lineage>
</organism>
<evidence type="ECO:0000313" key="5">
    <source>
        <dbReference type="Proteomes" id="UP000256328"/>
    </source>
</evidence>
<keyword evidence="5" id="KW-1185">Reference proteome</keyword>
<feature type="region of interest" description="Disordered" evidence="1">
    <location>
        <begin position="252"/>
        <end position="276"/>
    </location>
</feature>
<protein>
    <recommendedName>
        <fullName evidence="6">Peptidyl-tRNA hydrolase</fullName>
    </recommendedName>
</protein>
<accession>A0A3D8RP26</accession>
<feature type="chain" id="PRO_5017725514" description="Peptidyl-tRNA hydrolase" evidence="3">
    <location>
        <begin position="19"/>
        <end position="276"/>
    </location>
</feature>
<sequence>MRFSTSTLLALPLFAAAAQQKSPLDEAMGQVQFIFDKVASFLPNIPNPNKQHPVDAANAATASAGGKTLHVLTLDSWKETVRSPVKAESTTPEEWFILVTGGNKTCFGHCGAVETAFNKSALLLAANPTAPHLGYLNCEDQPVLCNSWGAGPPALWVMEIKPEPAPVDIRIVGLNITTTTAKTFTDLHALKTWKESPLYEGYFHPFNGPLAEYNLNVPLGYIFWVFAIVPSWMFMIGISFLSRSIMGNRMAPQPNRRPGAPAAAAQVRALPSDGRA</sequence>
<evidence type="ECO:0000313" key="4">
    <source>
        <dbReference type="EMBL" id="RDW75561.1"/>
    </source>
</evidence>
<dbReference type="AlphaFoldDB" id="A0A3D8RP26"/>
<feature type="transmembrane region" description="Helical" evidence="2">
    <location>
        <begin position="221"/>
        <end position="241"/>
    </location>
</feature>
<evidence type="ECO:0000256" key="2">
    <source>
        <dbReference type="SAM" id="Phobius"/>
    </source>
</evidence>
<keyword evidence="2" id="KW-0812">Transmembrane</keyword>
<gene>
    <name evidence="4" type="ORF">BP5796_06382</name>
</gene>
<evidence type="ECO:0008006" key="6">
    <source>
        <dbReference type="Google" id="ProtNLM"/>
    </source>
</evidence>
<feature type="signal peptide" evidence="3">
    <location>
        <begin position="1"/>
        <end position="18"/>
    </location>
</feature>
<keyword evidence="3" id="KW-0732">Signal</keyword>
<evidence type="ECO:0000256" key="1">
    <source>
        <dbReference type="SAM" id="MobiDB-lite"/>
    </source>
</evidence>
<name>A0A3D8RP26_9HELO</name>
<keyword evidence="2" id="KW-0472">Membrane</keyword>
<reference evidence="4 5" key="1">
    <citation type="journal article" date="2018" name="IMA Fungus">
        <title>IMA Genome-F 9: Draft genome sequence of Annulohypoxylon stygium, Aspergillus mulundensis, Berkeleyomyces basicola (syn. Thielaviopsis basicola), Ceratocystis smalleyi, two Cercospora beticola strains, Coleophoma cylindrospora, Fusarium fracticaudum, Phialophora cf. hyalina, and Morchella septimelata.</title>
        <authorList>
            <person name="Wingfield B.D."/>
            <person name="Bills G.F."/>
            <person name="Dong Y."/>
            <person name="Huang W."/>
            <person name="Nel W.J."/>
            <person name="Swalarsk-Parry B.S."/>
            <person name="Vaghefi N."/>
            <person name="Wilken P.M."/>
            <person name="An Z."/>
            <person name="de Beer Z.W."/>
            <person name="De Vos L."/>
            <person name="Chen L."/>
            <person name="Duong T.A."/>
            <person name="Gao Y."/>
            <person name="Hammerbacher A."/>
            <person name="Kikkert J.R."/>
            <person name="Li Y."/>
            <person name="Li H."/>
            <person name="Li K."/>
            <person name="Li Q."/>
            <person name="Liu X."/>
            <person name="Ma X."/>
            <person name="Naidoo K."/>
            <person name="Pethybridge S.J."/>
            <person name="Sun J."/>
            <person name="Steenkamp E.T."/>
            <person name="van der Nest M.A."/>
            <person name="van Wyk S."/>
            <person name="Wingfield M.J."/>
            <person name="Xiong C."/>
            <person name="Yue Q."/>
            <person name="Zhang X."/>
        </authorList>
    </citation>
    <scope>NUCLEOTIDE SEQUENCE [LARGE SCALE GENOMIC DNA]</scope>
    <source>
        <strain evidence="4 5">BP5796</strain>
    </source>
</reference>
<proteinExistence type="predicted"/>
<comment type="caution">
    <text evidence="4">The sequence shown here is derived from an EMBL/GenBank/DDBJ whole genome shotgun (WGS) entry which is preliminary data.</text>
</comment>